<evidence type="ECO:0000313" key="1">
    <source>
        <dbReference type="EMBL" id="KAH3730588.1"/>
    </source>
</evidence>
<protein>
    <submittedName>
        <fullName evidence="1">Uncharacterized protein</fullName>
    </submittedName>
</protein>
<dbReference type="Proteomes" id="UP000828390">
    <property type="component" value="Unassembled WGS sequence"/>
</dbReference>
<accession>A0A9D4HV68</accession>
<dbReference type="EMBL" id="JAIWYP010000012">
    <property type="protein sequence ID" value="KAH3730588.1"/>
    <property type="molecule type" value="Genomic_DNA"/>
</dbReference>
<evidence type="ECO:0000313" key="2">
    <source>
        <dbReference type="Proteomes" id="UP000828390"/>
    </source>
</evidence>
<dbReference type="AlphaFoldDB" id="A0A9D4HV68"/>
<reference evidence="1" key="2">
    <citation type="submission" date="2020-11" db="EMBL/GenBank/DDBJ databases">
        <authorList>
            <person name="McCartney M.A."/>
            <person name="Auch B."/>
            <person name="Kono T."/>
            <person name="Mallez S."/>
            <person name="Becker A."/>
            <person name="Gohl D.M."/>
            <person name="Silverstein K.A.T."/>
            <person name="Koren S."/>
            <person name="Bechman K.B."/>
            <person name="Herman A."/>
            <person name="Abrahante J.E."/>
            <person name="Garbe J."/>
        </authorList>
    </citation>
    <scope>NUCLEOTIDE SEQUENCE</scope>
    <source>
        <strain evidence="1">Duluth1</strain>
        <tissue evidence="1">Whole animal</tissue>
    </source>
</reference>
<gene>
    <name evidence="1" type="ORF">DPMN_056578</name>
</gene>
<comment type="caution">
    <text evidence="1">The sequence shown here is derived from an EMBL/GenBank/DDBJ whole genome shotgun (WGS) entry which is preliminary data.</text>
</comment>
<organism evidence="1 2">
    <name type="scientific">Dreissena polymorpha</name>
    <name type="common">Zebra mussel</name>
    <name type="synonym">Mytilus polymorpha</name>
    <dbReference type="NCBI Taxonomy" id="45954"/>
    <lineage>
        <taxon>Eukaryota</taxon>
        <taxon>Metazoa</taxon>
        <taxon>Spiralia</taxon>
        <taxon>Lophotrochozoa</taxon>
        <taxon>Mollusca</taxon>
        <taxon>Bivalvia</taxon>
        <taxon>Autobranchia</taxon>
        <taxon>Heteroconchia</taxon>
        <taxon>Euheterodonta</taxon>
        <taxon>Imparidentia</taxon>
        <taxon>Neoheterodontei</taxon>
        <taxon>Myida</taxon>
        <taxon>Dreissenoidea</taxon>
        <taxon>Dreissenidae</taxon>
        <taxon>Dreissena</taxon>
    </lineage>
</organism>
<keyword evidence="2" id="KW-1185">Reference proteome</keyword>
<name>A0A9D4HV68_DREPO</name>
<reference evidence="1" key="1">
    <citation type="journal article" date="2019" name="bioRxiv">
        <title>The Genome of the Zebra Mussel, Dreissena polymorpha: A Resource for Invasive Species Research.</title>
        <authorList>
            <person name="McCartney M.A."/>
            <person name="Auch B."/>
            <person name="Kono T."/>
            <person name="Mallez S."/>
            <person name="Zhang Y."/>
            <person name="Obille A."/>
            <person name="Becker A."/>
            <person name="Abrahante J.E."/>
            <person name="Garbe J."/>
            <person name="Badalamenti J.P."/>
            <person name="Herman A."/>
            <person name="Mangelson H."/>
            <person name="Liachko I."/>
            <person name="Sullivan S."/>
            <person name="Sone E.D."/>
            <person name="Koren S."/>
            <person name="Silverstein K.A.T."/>
            <person name="Beckman K.B."/>
            <person name="Gohl D.M."/>
        </authorList>
    </citation>
    <scope>NUCLEOTIDE SEQUENCE</scope>
    <source>
        <strain evidence="1">Duluth1</strain>
        <tissue evidence="1">Whole animal</tissue>
    </source>
</reference>
<proteinExistence type="predicted"/>
<sequence length="65" mass="7092">MPNAARVAPAQQAHPGSLVRCFPVCLLHLKILGDFIVDSAAPNQTAHAGLELFWHIWTMLCEKGV</sequence>